<name>A0A395N8C4_TRIAR</name>
<evidence type="ECO:0000313" key="2">
    <source>
        <dbReference type="EMBL" id="RFU72378.1"/>
    </source>
</evidence>
<dbReference type="OrthoDB" id="2245989at2759"/>
<feature type="region of interest" description="Disordered" evidence="1">
    <location>
        <begin position="39"/>
        <end position="91"/>
    </location>
</feature>
<reference evidence="2 3" key="1">
    <citation type="journal article" date="2018" name="PLoS Pathog.">
        <title>Evolution of structural diversity of trichothecenes, a family of toxins produced by plant pathogenic and entomopathogenic fungi.</title>
        <authorList>
            <person name="Proctor R.H."/>
            <person name="McCormick S.P."/>
            <person name="Kim H.S."/>
            <person name="Cardoza R.E."/>
            <person name="Stanley A.M."/>
            <person name="Lindo L."/>
            <person name="Kelly A."/>
            <person name="Brown D.W."/>
            <person name="Lee T."/>
            <person name="Vaughan M.M."/>
            <person name="Alexander N.J."/>
            <person name="Busman M."/>
            <person name="Gutierrez S."/>
        </authorList>
    </citation>
    <scope>NUCLEOTIDE SEQUENCE [LARGE SCALE GENOMIC DNA]</scope>
    <source>
        <strain evidence="2 3">IBT 40837</strain>
    </source>
</reference>
<dbReference type="InterPro" id="IPR021833">
    <property type="entry name" value="DUF3425"/>
</dbReference>
<feature type="compositionally biased region" description="Polar residues" evidence="1">
    <location>
        <begin position="125"/>
        <end position="134"/>
    </location>
</feature>
<dbReference type="PANTHER" id="PTHR38116">
    <property type="entry name" value="CHROMOSOME 7, WHOLE GENOME SHOTGUN SEQUENCE"/>
    <property type="match status" value="1"/>
</dbReference>
<sequence>MSAALQQPPKILFCFRTAAKLLHDAVINQSINIARSGKIPATTMSEGPGAEEEDWTEVPSAASRRRLQNRLNQRASRRRKKELQQQQQQQQEKGQFSKWVVYVDPRARERQQQKNPKQRRANLIQAESTDTGEGSDSDKAVVSRNNYNTGLPDIFLSKKQRDETFRFFCSMNMEDRRVFFRRLYELVTRNVAQHTLDSQLLLSVMQFNVIRAAATNSLLIGVSMEAMAEDVVSPFCVNGILPALPPAPSSYETTGDGNELGHIPPNLRPTALQRQVIHHPWIDICPQPSLRDAILRRLLHDLDEEEFCHHLFLQSGRSDEDGMIGMVVWGEASDPASYEISATMVQKWPWILQECPDILMTTNYWRKKRQEKPLEIL</sequence>
<organism evidence="2 3">
    <name type="scientific">Trichoderma arundinaceum</name>
    <dbReference type="NCBI Taxonomy" id="490622"/>
    <lineage>
        <taxon>Eukaryota</taxon>
        <taxon>Fungi</taxon>
        <taxon>Dikarya</taxon>
        <taxon>Ascomycota</taxon>
        <taxon>Pezizomycotina</taxon>
        <taxon>Sordariomycetes</taxon>
        <taxon>Hypocreomycetidae</taxon>
        <taxon>Hypocreales</taxon>
        <taxon>Hypocreaceae</taxon>
        <taxon>Trichoderma</taxon>
    </lineage>
</organism>
<dbReference type="GO" id="GO:0016787">
    <property type="term" value="F:hydrolase activity"/>
    <property type="evidence" value="ECO:0007669"/>
    <property type="project" value="UniProtKB-KW"/>
</dbReference>
<evidence type="ECO:0000313" key="3">
    <source>
        <dbReference type="Proteomes" id="UP000266272"/>
    </source>
</evidence>
<dbReference type="Proteomes" id="UP000266272">
    <property type="component" value="Unassembled WGS sequence"/>
</dbReference>
<dbReference type="EMBL" id="PXOA01000868">
    <property type="protein sequence ID" value="RFU72378.1"/>
    <property type="molecule type" value="Genomic_DNA"/>
</dbReference>
<dbReference type="STRING" id="490622.A0A395N8C4"/>
<dbReference type="PANTHER" id="PTHR38116:SF9">
    <property type="entry name" value="BZIP DOMAIN-CONTAINING PROTEIN"/>
    <property type="match status" value="1"/>
</dbReference>
<gene>
    <name evidence="2" type="ORF">TARUN_9884</name>
</gene>
<protein>
    <submittedName>
        <fullName evidence="2">Abhydrolase domain-containing</fullName>
    </submittedName>
</protein>
<keyword evidence="3" id="KW-1185">Reference proteome</keyword>
<comment type="caution">
    <text evidence="2">The sequence shown here is derived from an EMBL/GenBank/DDBJ whole genome shotgun (WGS) entry which is preliminary data.</text>
</comment>
<dbReference type="Pfam" id="PF11905">
    <property type="entry name" value="DUF3425"/>
    <property type="match status" value="1"/>
</dbReference>
<keyword evidence="2" id="KW-0378">Hydrolase</keyword>
<feature type="region of interest" description="Disordered" evidence="1">
    <location>
        <begin position="107"/>
        <end position="144"/>
    </location>
</feature>
<proteinExistence type="predicted"/>
<accession>A0A395N8C4</accession>
<dbReference type="CDD" id="cd14688">
    <property type="entry name" value="bZIP_YAP"/>
    <property type="match status" value="1"/>
</dbReference>
<dbReference type="AlphaFoldDB" id="A0A395N8C4"/>
<evidence type="ECO:0000256" key="1">
    <source>
        <dbReference type="SAM" id="MobiDB-lite"/>
    </source>
</evidence>